<dbReference type="GO" id="GO:0005737">
    <property type="term" value="C:cytoplasm"/>
    <property type="evidence" value="ECO:0007669"/>
    <property type="project" value="TreeGrafter"/>
</dbReference>
<evidence type="ECO:0000313" key="3">
    <source>
        <dbReference type="EMBL" id="KND87842.1"/>
    </source>
</evidence>
<feature type="compositionally biased region" description="Pro residues" evidence="1">
    <location>
        <begin position="289"/>
        <end position="306"/>
    </location>
</feature>
<dbReference type="STRING" id="1163406.A0A0L0N171"/>
<name>A0A0L0N171_TOLOC</name>
<dbReference type="Pfam" id="PF01841">
    <property type="entry name" value="Transglut_core"/>
    <property type="match status" value="1"/>
</dbReference>
<reference evidence="3 4" key="1">
    <citation type="journal article" date="2015" name="BMC Genomics">
        <title>The genome of the truffle-parasite Tolypocladium ophioglossoides and the evolution of antifungal peptaibiotics.</title>
        <authorList>
            <person name="Quandt C.A."/>
            <person name="Bushley K.E."/>
            <person name="Spatafora J.W."/>
        </authorList>
    </citation>
    <scope>NUCLEOTIDE SEQUENCE [LARGE SCALE GENOMIC DNA]</scope>
    <source>
        <strain evidence="3 4">CBS 100239</strain>
    </source>
</reference>
<dbReference type="InterPro" id="IPR052557">
    <property type="entry name" value="CAP/Cytokinesis_protein"/>
</dbReference>
<dbReference type="Proteomes" id="UP000036947">
    <property type="component" value="Unassembled WGS sequence"/>
</dbReference>
<feature type="compositionally biased region" description="Polar residues" evidence="1">
    <location>
        <begin position="44"/>
        <end position="57"/>
    </location>
</feature>
<keyword evidence="4" id="KW-1185">Reference proteome</keyword>
<feature type="compositionally biased region" description="Polar residues" evidence="1">
    <location>
        <begin position="172"/>
        <end position="194"/>
    </location>
</feature>
<feature type="domain" description="Transglutaminase-like" evidence="2">
    <location>
        <begin position="463"/>
        <end position="537"/>
    </location>
</feature>
<evidence type="ECO:0000313" key="4">
    <source>
        <dbReference type="Proteomes" id="UP000036947"/>
    </source>
</evidence>
<dbReference type="InterPro" id="IPR038765">
    <property type="entry name" value="Papain-like_cys_pep_sf"/>
</dbReference>
<feature type="region of interest" description="Disordered" evidence="1">
    <location>
        <begin position="1"/>
        <end position="365"/>
    </location>
</feature>
<accession>A0A0L0N171</accession>
<dbReference type="SUPFAM" id="SSF54001">
    <property type="entry name" value="Cysteine proteinases"/>
    <property type="match status" value="1"/>
</dbReference>
<feature type="compositionally biased region" description="Basic and acidic residues" evidence="1">
    <location>
        <begin position="255"/>
        <end position="276"/>
    </location>
</feature>
<feature type="compositionally biased region" description="Basic and acidic residues" evidence="1">
    <location>
        <begin position="309"/>
        <end position="318"/>
    </location>
</feature>
<dbReference type="SMART" id="SM00460">
    <property type="entry name" value="TGc"/>
    <property type="match status" value="1"/>
</dbReference>
<gene>
    <name evidence="3" type="ORF">TOPH_07475</name>
</gene>
<proteinExistence type="predicted"/>
<evidence type="ECO:0000256" key="1">
    <source>
        <dbReference type="SAM" id="MobiDB-lite"/>
    </source>
</evidence>
<feature type="compositionally biased region" description="Pro residues" evidence="1">
    <location>
        <begin position="131"/>
        <end position="144"/>
    </location>
</feature>
<organism evidence="3 4">
    <name type="scientific">Tolypocladium ophioglossoides (strain CBS 100239)</name>
    <name type="common">Snaketongue truffleclub</name>
    <name type="synonym">Elaphocordyceps ophioglossoides</name>
    <dbReference type="NCBI Taxonomy" id="1163406"/>
    <lineage>
        <taxon>Eukaryota</taxon>
        <taxon>Fungi</taxon>
        <taxon>Dikarya</taxon>
        <taxon>Ascomycota</taxon>
        <taxon>Pezizomycotina</taxon>
        <taxon>Sordariomycetes</taxon>
        <taxon>Hypocreomycetidae</taxon>
        <taxon>Hypocreales</taxon>
        <taxon>Ophiocordycipitaceae</taxon>
        <taxon>Tolypocladium</taxon>
    </lineage>
</organism>
<dbReference type="EMBL" id="LFRF01000031">
    <property type="protein sequence ID" value="KND87842.1"/>
    <property type="molecule type" value="Genomic_DNA"/>
</dbReference>
<comment type="caution">
    <text evidence="3">The sequence shown here is derived from an EMBL/GenBank/DDBJ whole genome shotgun (WGS) entry which is preliminary data.</text>
</comment>
<dbReference type="PANTHER" id="PTHR46333:SF5">
    <property type="entry name" value="TRANSGLUTAMINASE-LIKE DOMAIN-CONTAINING PROTEIN"/>
    <property type="match status" value="1"/>
</dbReference>
<dbReference type="InterPro" id="IPR002931">
    <property type="entry name" value="Transglutaminase-like"/>
</dbReference>
<dbReference type="PANTHER" id="PTHR46333">
    <property type="entry name" value="CYTOKINESIS PROTEIN 3"/>
    <property type="match status" value="1"/>
</dbReference>
<dbReference type="AlphaFoldDB" id="A0A0L0N171"/>
<evidence type="ECO:0000259" key="2">
    <source>
        <dbReference type="SMART" id="SM00460"/>
    </source>
</evidence>
<sequence length="736" mass="79820">MWVRWQVAARPSQHSHQLVRRRVGRASPAQPDSNPGHILRGAATSRSSLLFQPSPDTTMADAEEPQFSTLAERIAALNKQKNFNSAEPAARKRPPPPPPPVRPAADERGHGINTAPPPSRATHQENQANPAVPPRPNRSNPPPLPRRDTQASVGSNGDVAQPRAVPPPLPSRTPSSQSSLLTARRNSASSEISQLSNVSSLSIGHSVSSATSHGSNGGANPRKMAPAVCDPANLPPLPPTRRELEARAQAAAAKETADRQARAKEYAVRRAAKPREPPMSASPALPSRPDLPPRLPSRPAKSPKPPSATKDEAEEPKPAPRKLPPMAIRGFGSGQSTSQPPPIPGRPSAAAEDDAPPPVPLASRPSAAQIDAVSVRPVAKAKLLNDCWICRDWSGPDGVAAQFPRETLPRGDPVGHLARGLCEQLPSYTDKARAIFTWFYHNISYDTVAFFGNNVKSRSVEDTIFSGKAVCQGYAETYKAIANRAGLDCVVVGGHGKGFGYTPLKKGESPPPPKPDGHAWNAVRVDGGDWKLLDACWGAGHVCGANQLYKQEFSPEQFTRSNEKFGLSHFPRDPRQQFRSDGRTVSWEEYFRGPIDGEPPIFYANGHQEGIAEDSVEPKEREIPVYSGQVVRFQFSKICEHWTPEKHGLGKPPLLLLSIHGVDGRKDDMVPFETNGFWHWVDVDARDLGVPGQAVEVAQITSIDGKDARGVSAKEYFSKKGRVGMAWSYVMKWELV</sequence>
<dbReference type="OrthoDB" id="6129702at2759"/>
<protein>
    <submittedName>
        <fullName evidence="3">Kyphoscoliosis peptidase</fullName>
    </submittedName>
</protein>
<feature type="compositionally biased region" description="Low complexity" evidence="1">
    <location>
        <begin position="195"/>
        <end position="209"/>
    </location>
</feature>
<dbReference type="Gene3D" id="3.10.620.30">
    <property type="match status" value="1"/>
</dbReference>